<dbReference type="InterPro" id="IPR002104">
    <property type="entry name" value="Integrase_catalytic"/>
</dbReference>
<dbReference type="InterPro" id="IPR013762">
    <property type="entry name" value="Integrase-like_cat_sf"/>
</dbReference>
<dbReference type="PROSITE" id="PS51898">
    <property type="entry name" value="TYR_RECOMBINASE"/>
    <property type="match status" value="1"/>
</dbReference>
<evidence type="ECO:0000259" key="9">
    <source>
        <dbReference type="PROSITE" id="PS51898"/>
    </source>
</evidence>
<name>A0A8S5TEU3_9CAUD</name>
<comment type="similarity">
    <text evidence="1">Belongs to the 'phage' integrase family.</text>
</comment>
<reference evidence="10" key="1">
    <citation type="journal article" date="2021" name="Proc. Natl. Acad. Sci. U.S.A.">
        <title>A Catalog of Tens of Thousands of Viruses from Human Metagenomes Reveals Hidden Associations with Chronic Diseases.</title>
        <authorList>
            <person name="Tisza M.J."/>
            <person name="Buck C.B."/>
        </authorList>
    </citation>
    <scope>NUCLEOTIDE SEQUENCE</scope>
    <source>
        <strain evidence="10">CtbgC51</strain>
    </source>
</reference>
<dbReference type="GO" id="GO:0003677">
    <property type="term" value="F:DNA binding"/>
    <property type="evidence" value="ECO:0007669"/>
    <property type="project" value="UniProtKB-KW"/>
</dbReference>
<evidence type="ECO:0000256" key="1">
    <source>
        <dbReference type="ARBA" id="ARBA00008857"/>
    </source>
</evidence>
<dbReference type="GO" id="GO:0006310">
    <property type="term" value="P:DNA recombination"/>
    <property type="evidence" value="ECO:0007669"/>
    <property type="project" value="UniProtKB-KW"/>
</dbReference>
<dbReference type="PANTHER" id="PTHR30349:SF41">
    <property type="entry name" value="INTEGRASE_RECOMBINASE PROTEIN MJ0367-RELATED"/>
    <property type="match status" value="1"/>
</dbReference>
<accession>A0A8S5TEU3</accession>
<evidence type="ECO:0000256" key="2">
    <source>
        <dbReference type="ARBA" id="ARBA00016082"/>
    </source>
</evidence>
<keyword evidence="4" id="KW-0378">Hydrolase</keyword>
<dbReference type="InterPro" id="IPR011010">
    <property type="entry name" value="DNA_brk_join_enz"/>
</dbReference>
<keyword evidence="6" id="KW-0233">DNA recombination</keyword>
<evidence type="ECO:0000256" key="8">
    <source>
        <dbReference type="SAM" id="MobiDB-lite"/>
    </source>
</evidence>
<feature type="region of interest" description="Disordered" evidence="8">
    <location>
        <begin position="361"/>
        <end position="384"/>
    </location>
</feature>
<dbReference type="InterPro" id="IPR050090">
    <property type="entry name" value="Tyrosine_recombinase_XerCD"/>
</dbReference>
<evidence type="ECO:0000256" key="5">
    <source>
        <dbReference type="ARBA" id="ARBA00023125"/>
    </source>
</evidence>
<dbReference type="GO" id="GO:0016787">
    <property type="term" value="F:hydrolase activity"/>
    <property type="evidence" value="ECO:0007669"/>
    <property type="project" value="UniProtKB-KW"/>
</dbReference>
<dbReference type="GO" id="GO:0044826">
    <property type="term" value="P:viral genome integration into host DNA"/>
    <property type="evidence" value="ECO:0007669"/>
    <property type="project" value="UniProtKB-KW"/>
</dbReference>
<keyword evidence="5" id="KW-0238">DNA-binding</keyword>
<keyword evidence="7" id="KW-1160">Virus entry into host cell</keyword>
<keyword evidence="7" id="KW-0229">DNA integration</keyword>
<proteinExistence type="inferred from homology"/>
<dbReference type="SUPFAM" id="SSF56349">
    <property type="entry name" value="DNA breaking-rejoining enzymes"/>
    <property type="match status" value="1"/>
</dbReference>
<evidence type="ECO:0000256" key="3">
    <source>
        <dbReference type="ARBA" id="ARBA00022679"/>
    </source>
</evidence>
<sequence length="384" mass="43833">MPWRNCRRQPIVKCKSCGREIESNSMFCNWCGEKQIKERKKKDEIKIPSPRKLASGSYRIYLDAEKQSITEPTKELCIAKAKAIRSGFIERKKNAPKITTGEAIDKMIAAGNGVLSPSTLRGYDITRRNRFKAYMDKDISSVDWQTAISEECKVVSAKTVCNAWGVISAAMKYSKIPQPDVKLPKFKKGGQPYLDYEQIQKFIPAIRGEDCELAALFALHSLRLSEIIALRRKDIIVDKPGDEYIVVSGSIVPNAKNVLVEKDVNKTKDSTRKIPVLIPRLLDILPDIPGDDYLFTGNPKLIGRHINRVCERADLPQVAVHGLRRSFASLCYHLKWDELRTMSVGGWSDYKTVHDHYLREAQKDKDKNSKKMQQFYRDIDKKLK</sequence>
<feature type="domain" description="Tyr recombinase" evidence="9">
    <location>
        <begin position="189"/>
        <end position="371"/>
    </location>
</feature>
<evidence type="ECO:0000256" key="6">
    <source>
        <dbReference type="ARBA" id="ARBA00023172"/>
    </source>
</evidence>
<dbReference type="Gene3D" id="1.10.443.10">
    <property type="entry name" value="Intergrase catalytic core"/>
    <property type="match status" value="1"/>
</dbReference>
<keyword evidence="3" id="KW-0808">Transferase</keyword>
<evidence type="ECO:0000256" key="7">
    <source>
        <dbReference type="ARBA" id="ARBA00023195"/>
    </source>
</evidence>
<protein>
    <recommendedName>
        <fullName evidence="2">Integrase</fullName>
    </recommendedName>
</protein>
<evidence type="ECO:0000313" key="10">
    <source>
        <dbReference type="EMBL" id="DAF61782.1"/>
    </source>
</evidence>
<keyword evidence="7" id="KW-1179">Viral genome integration</keyword>
<organism evidence="10">
    <name type="scientific">Siphoviridae sp. ctbgC51</name>
    <dbReference type="NCBI Taxonomy" id="2827901"/>
    <lineage>
        <taxon>Viruses</taxon>
        <taxon>Duplodnaviria</taxon>
        <taxon>Heunggongvirae</taxon>
        <taxon>Uroviricota</taxon>
        <taxon>Caudoviricetes</taxon>
    </lineage>
</organism>
<dbReference type="GO" id="GO:0075713">
    <property type="term" value="P:establishment of integrated proviral latency"/>
    <property type="evidence" value="ECO:0007669"/>
    <property type="project" value="UniProtKB-KW"/>
</dbReference>
<dbReference type="GO" id="GO:0016740">
    <property type="term" value="F:transferase activity"/>
    <property type="evidence" value="ECO:0007669"/>
    <property type="project" value="UniProtKB-KW"/>
</dbReference>
<dbReference type="GO" id="GO:0015074">
    <property type="term" value="P:DNA integration"/>
    <property type="evidence" value="ECO:0007669"/>
    <property type="project" value="InterPro"/>
</dbReference>
<dbReference type="EMBL" id="BK032817">
    <property type="protein sequence ID" value="DAF61782.1"/>
    <property type="molecule type" value="Genomic_DNA"/>
</dbReference>
<dbReference type="PANTHER" id="PTHR30349">
    <property type="entry name" value="PHAGE INTEGRASE-RELATED"/>
    <property type="match status" value="1"/>
</dbReference>
<evidence type="ECO:0000256" key="4">
    <source>
        <dbReference type="ARBA" id="ARBA00022801"/>
    </source>
</evidence>